<dbReference type="Proteomes" id="UP000244902">
    <property type="component" value="Chromosome"/>
</dbReference>
<dbReference type="EMBL" id="CP022188">
    <property type="protein sequence ID" value="AWI79148.1"/>
    <property type="molecule type" value="Genomic_DNA"/>
</dbReference>
<reference evidence="1 2" key="1">
    <citation type="submission" date="2017-06" db="EMBL/GenBank/DDBJ databases">
        <title>Azoarcus sp. TSNA42 complete genome sequence.</title>
        <authorList>
            <person name="Woo J.-H."/>
            <person name="Kim H.-S."/>
        </authorList>
    </citation>
    <scope>NUCLEOTIDE SEQUENCE [LARGE SCALE GENOMIC DNA]</scope>
    <source>
        <strain evidence="1 2">TSNA42</strain>
    </source>
</reference>
<proteinExistence type="predicted"/>
<accession>A0A2U8H0F8</accession>
<evidence type="ECO:0000313" key="1">
    <source>
        <dbReference type="EMBL" id="AWI79148.1"/>
    </source>
</evidence>
<name>A0A2U8H0F8_9RHOO</name>
<gene>
    <name evidence="1" type="ORF">CEW87_07085</name>
</gene>
<dbReference type="OrthoDB" id="5365969at2"/>
<dbReference type="AlphaFoldDB" id="A0A2U8H0F8"/>
<protein>
    <recommendedName>
        <fullName evidence="3">Transposase</fullName>
    </recommendedName>
</protein>
<sequence length="65" mass="7189">MQLQIAPCGYGHHAAKKRNTELLGERGKRDEALIPEIKRIWQANLQVNGVRKLSELASPVLAPSS</sequence>
<evidence type="ECO:0000313" key="2">
    <source>
        <dbReference type="Proteomes" id="UP000244902"/>
    </source>
</evidence>
<evidence type="ECO:0008006" key="3">
    <source>
        <dbReference type="Google" id="ProtNLM"/>
    </source>
</evidence>
<dbReference type="RefSeq" id="WP_108972058.1">
    <property type="nucleotide sequence ID" value="NZ_CP022188.1"/>
</dbReference>
<organism evidence="1 2">
    <name type="scientific">Parazoarcus communis</name>
    <dbReference type="NCBI Taxonomy" id="41977"/>
    <lineage>
        <taxon>Bacteria</taxon>
        <taxon>Pseudomonadati</taxon>
        <taxon>Pseudomonadota</taxon>
        <taxon>Betaproteobacteria</taxon>
        <taxon>Rhodocyclales</taxon>
        <taxon>Zoogloeaceae</taxon>
        <taxon>Parazoarcus</taxon>
    </lineage>
</organism>